<evidence type="ECO:0000259" key="9">
    <source>
        <dbReference type="Pfam" id="PF12704"/>
    </source>
</evidence>
<comment type="caution">
    <text evidence="10">The sequence shown here is derived from an EMBL/GenBank/DDBJ whole genome shotgun (WGS) entry which is preliminary data.</text>
</comment>
<feature type="transmembrane region" description="Helical" evidence="7">
    <location>
        <begin position="320"/>
        <end position="347"/>
    </location>
</feature>
<keyword evidence="11" id="KW-1185">Reference proteome</keyword>
<reference evidence="10 11" key="1">
    <citation type="submission" date="2019-03" db="EMBL/GenBank/DDBJ databases">
        <authorList>
            <person name="Kim M.K.M."/>
        </authorList>
    </citation>
    <scope>NUCLEOTIDE SEQUENCE [LARGE SCALE GENOMIC DNA]</scope>
    <source>
        <strain evidence="10 11">17J68-15</strain>
    </source>
</reference>
<dbReference type="GO" id="GO:0044874">
    <property type="term" value="P:lipoprotein localization to outer membrane"/>
    <property type="evidence" value="ECO:0007669"/>
    <property type="project" value="TreeGrafter"/>
</dbReference>
<dbReference type="EMBL" id="SKFH01000005">
    <property type="protein sequence ID" value="TCZ73617.1"/>
    <property type="molecule type" value="Genomic_DNA"/>
</dbReference>
<dbReference type="PANTHER" id="PTHR30489">
    <property type="entry name" value="LIPOPROTEIN-RELEASING SYSTEM TRANSMEMBRANE PROTEIN LOLE"/>
    <property type="match status" value="1"/>
</dbReference>
<evidence type="ECO:0000256" key="1">
    <source>
        <dbReference type="ARBA" id="ARBA00004651"/>
    </source>
</evidence>
<keyword evidence="6 7" id="KW-0472">Membrane</keyword>
<evidence type="ECO:0000259" key="8">
    <source>
        <dbReference type="Pfam" id="PF02687"/>
    </source>
</evidence>
<evidence type="ECO:0000256" key="2">
    <source>
        <dbReference type="ARBA" id="ARBA00005236"/>
    </source>
</evidence>
<sequence>MNFLFAWRYFKAPKSTNAINIISWISILAIGVGAAALILVLSVFNGFEDLVKSLYSSFYPDLRVGAAHGKQITLSEAQLARIRAVNGVAWSAGTLEEKALLQNGDNQSIIYLKGVDDNYRRVSGVPGHILRGNFEVGTADEPLLVLGAGVENAVGVQSDRNLAPLLVHLPRSGAADLSNPLNSISADTVNTSGAFLIQQDFDNKYVLTNLGFVQRMMDLPADRLTFLEIALKPGAEPEAVQEQLQQMLGKNYLVQTRYEQNASLYAVMRAEKWVIYAILSLILVVAAFNMIGSLTMLVLEKKADIQVLQALGSDSRRIQAIFLNEGLLLALIGGGSGILLAFLLALAQLKYKLIPLTGGSFLIDYFPVKLNPWDFLLVAVTILVIALVASWIPARKAAKQQFAIREG</sequence>
<dbReference type="InterPro" id="IPR025857">
    <property type="entry name" value="MacB_PCD"/>
</dbReference>
<dbReference type="InterPro" id="IPR003838">
    <property type="entry name" value="ABC3_permease_C"/>
</dbReference>
<keyword evidence="5 7" id="KW-1133">Transmembrane helix</keyword>
<evidence type="ECO:0000313" key="11">
    <source>
        <dbReference type="Proteomes" id="UP000295164"/>
    </source>
</evidence>
<dbReference type="OrthoDB" id="1522724at2"/>
<evidence type="ECO:0000256" key="7">
    <source>
        <dbReference type="SAM" id="Phobius"/>
    </source>
</evidence>
<dbReference type="Pfam" id="PF12704">
    <property type="entry name" value="MacB_PCD"/>
    <property type="match status" value="1"/>
</dbReference>
<evidence type="ECO:0000313" key="10">
    <source>
        <dbReference type="EMBL" id="TCZ73617.1"/>
    </source>
</evidence>
<dbReference type="Proteomes" id="UP000295164">
    <property type="component" value="Unassembled WGS sequence"/>
</dbReference>
<evidence type="ECO:0000256" key="6">
    <source>
        <dbReference type="ARBA" id="ARBA00023136"/>
    </source>
</evidence>
<dbReference type="RefSeq" id="WP_131851022.1">
    <property type="nucleotide sequence ID" value="NZ_SKFH01000005.1"/>
</dbReference>
<dbReference type="Pfam" id="PF02687">
    <property type="entry name" value="FtsX"/>
    <property type="match status" value="1"/>
</dbReference>
<feature type="transmembrane region" description="Helical" evidence="7">
    <location>
        <begin position="273"/>
        <end position="299"/>
    </location>
</feature>
<dbReference type="InterPro" id="IPR051447">
    <property type="entry name" value="Lipoprotein-release_system"/>
</dbReference>
<name>A0A4R4E3V5_9BACT</name>
<evidence type="ECO:0000256" key="5">
    <source>
        <dbReference type="ARBA" id="ARBA00022989"/>
    </source>
</evidence>
<gene>
    <name evidence="10" type="ORF">E0486_04870</name>
</gene>
<comment type="similarity">
    <text evidence="2">Belongs to the ABC-4 integral membrane protein family. LolC/E subfamily.</text>
</comment>
<organism evidence="10 11">
    <name type="scientific">Flaviaesturariibacter aridisoli</name>
    <dbReference type="NCBI Taxonomy" id="2545761"/>
    <lineage>
        <taxon>Bacteria</taxon>
        <taxon>Pseudomonadati</taxon>
        <taxon>Bacteroidota</taxon>
        <taxon>Chitinophagia</taxon>
        <taxon>Chitinophagales</taxon>
        <taxon>Chitinophagaceae</taxon>
        <taxon>Flaviaestuariibacter</taxon>
    </lineage>
</organism>
<dbReference type="PANTHER" id="PTHR30489:SF0">
    <property type="entry name" value="LIPOPROTEIN-RELEASING SYSTEM TRANSMEMBRANE PROTEIN LOLE"/>
    <property type="match status" value="1"/>
</dbReference>
<feature type="transmembrane region" description="Helical" evidence="7">
    <location>
        <begin position="21"/>
        <end position="44"/>
    </location>
</feature>
<dbReference type="GO" id="GO:0098797">
    <property type="term" value="C:plasma membrane protein complex"/>
    <property type="evidence" value="ECO:0007669"/>
    <property type="project" value="TreeGrafter"/>
</dbReference>
<evidence type="ECO:0000256" key="3">
    <source>
        <dbReference type="ARBA" id="ARBA00022475"/>
    </source>
</evidence>
<feature type="domain" description="MacB-like periplasmic core" evidence="9">
    <location>
        <begin position="23"/>
        <end position="151"/>
    </location>
</feature>
<evidence type="ECO:0000256" key="4">
    <source>
        <dbReference type="ARBA" id="ARBA00022692"/>
    </source>
</evidence>
<dbReference type="AlphaFoldDB" id="A0A4R4E3V5"/>
<protein>
    <submittedName>
        <fullName evidence="10">ABC transporter permease</fullName>
    </submittedName>
</protein>
<proteinExistence type="inferred from homology"/>
<keyword evidence="3" id="KW-1003">Cell membrane</keyword>
<accession>A0A4R4E3V5</accession>
<keyword evidence="4 7" id="KW-0812">Transmembrane</keyword>
<feature type="domain" description="ABC3 transporter permease C-terminal" evidence="8">
    <location>
        <begin position="277"/>
        <end position="401"/>
    </location>
</feature>
<comment type="subcellular location">
    <subcellularLocation>
        <location evidence="1">Cell membrane</location>
        <topology evidence="1">Multi-pass membrane protein</topology>
    </subcellularLocation>
</comment>
<feature type="transmembrane region" description="Helical" evidence="7">
    <location>
        <begin position="375"/>
        <end position="394"/>
    </location>
</feature>